<protein>
    <submittedName>
        <fullName evidence="2">Uncharacterized protein</fullName>
    </submittedName>
</protein>
<gene>
    <name evidence="2" type="ORF">MNV_340013</name>
</gene>
<dbReference type="Proteomes" id="UP000218615">
    <property type="component" value="Unassembled WGS sequence"/>
</dbReference>
<evidence type="ECO:0000313" key="3">
    <source>
        <dbReference type="Proteomes" id="UP000218615"/>
    </source>
</evidence>
<organism evidence="2 3">
    <name type="scientific">Candidatus Methanoperedens nitratireducens</name>
    <dbReference type="NCBI Taxonomy" id="1392998"/>
    <lineage>
        <taxon>Archaea</taxon>
        <taxon>Methanobacteriati</taxon>
        <taxon>Methanobacteriota</taxon>
        <taxon>Stenosarchaea group</taxon>
        <taxon>Methanomicrobia</taxon>
        <taxon>Methanosarcinales</taxon>
        <taxon>ANME-2 cluster</taxon>
        <taxon>Candidatus Methanoperedentaceae</taxon>
        <taxon>Candidatus Methanoperedens</taxon>
    </lineage>
</organism>
<dbReference type="RefSeq" id="WP_096206114.1">
    <property type="nucleotide sequence ID" value="NZ_FZMP01000179.1"/>
</dbReference>
<reference evidence="3" key="1">
    <citation type="submission" date="2017-06" db="EMBL/GenBank/DDBJ databases">
        <authorList>
            <person name="Cremers G."/>
        </authorList>
    </citation>
    <scope>NUCLEOTIDE SEQUENCE [LARGE SCALE GENOMIC DNA]</scope>
</reference>
<keyword evidence="1" id="KW-0812">Transmembrane</keyword>
<sequence>MSSYNKEEKLDKSSIDMGLPITIIIFIITLFVNKLFYAVAAAGVLYVGVHAVHYFKNRLEYSKETLAEISRQNELLLEIIRMERNKNDRHE</sequence>
<evidence type="ECO:0000313" key="2">
    <source>
        <dbReference type="EMBL" id="SNQ61423.1"/>
    </source>
</evidence>
<keyword evidence="1" id="KW-1133">Transmembrane helix</keyword>
<evidence type="ECO:0000256" key="1">
    <source>
        <dbReference type="SAM" id="Phobius"/>
    </source>
</evidence>
<keyword evidence="3" id="KW-1185">Reference proteome</keyword>
<dbReference type="EMBL" id="FZMP01000179">
    <property type="protein sequence ID" value="SNQ61423.1"/>
    <property type="molecule type" value="Genomic_DNA"/>
</dbReference>
<accession>A0A284VQE3</accession>
<feature type="transmembrane region" description="Helical" evidence="1">
    <location>
        <begin position="20"/>
        <end position="49"/>
    </location>
</feature>
<dbReference type="AlphaFoldDB" id="A0A284VQE3"/>
<name>A0A284VQE3_9EURY</name>
<keyword evidence="1" id="KW-0472">Membrane</keyword>
<proteinExistence type="predicted"/>